<feature type="binding site" evidence="4">
    <location>
        <position position="90"/>
    </location>
    <ligand>
        <name>NADP(+)</name>
        <dbReference type="ChEBI" id="CHEBI:58349"/>
    </ligand>
</feature>
<dbReference type="InterPro" id="IPR001509">
    <property type="entry name" value="Epimerase_deHydtase"/>
</dbReference>
<comment type="domain">
    <text evidence="4">Contains a large N-terminal NADP-binding domain, and a smaller C-terminal substrate-binding domain.</text>
</comment>
<dbReference type="Gene3D" id="3.90.25.10">
    <property type="entry name" value="UDP-galactose 4-epimerase, domain 1"/>
    <property type="match status" value="1"/>
</dbReference>
<feature type="binding site" evidence="4">
    <location>
        <position position="38"/>
    </location>
    <ligand>
        <name>NADP(+)</name>
        <dbReference type="ChEBI" id="CHEBI:58349"/>
    </ligand>
</feature>
<evidence type="ECO:0000256" key="3">
    <source>
        <dbReference type="ARBA" id="ARBA00023277"/>
    </source>
</evidence>
<dbReference type="KEGG" id="naf:GQ61_08840"/>
<protein>
    <recommendedName>
        <fullName evidence="4">ADP-L-glycero-D-manno-heptose-6-epimerase</fullName>
        <ecNumber evidence="4">5.1.3.20</ecNumber>
    </recommendedName>
    <alternativeName>
        <fullName evidence="4">ADP-L-glycero-beta-D-manno-heptose-6-epimerase</fullName>
        <shortName evidence="4">ADP-glyceromanno-heptose 6-epimerase</shortName>
        <shortName evidence="4">ADP-hep 6-epimerase</shortName>
        <shortName evidence="4">AGME</shortName>
    </alternativeName>
</protein>
<evidence type="ECO:0000256" key="4">
    <source>
        <dbReference type="HAMAP-Rule" id="MF_01601"/>
    </source>
</evidence>
<comment type="catalytic activity">
    <reaction evidence="4">
        <text>ADP-D-glycero-beta-D-manno-heptose = ADP-L-glycero-beta-D-manno-heptose</text>
        <dbReference type="Rhea" id="RHEA:17577"/>
        <dbReference type="ChEBI" id="CHEBI:59967"/>
        <dbReference type="ChEBI" id="CHEBI:61506"/>
        <dbReference type="EC" id="5.1.3.20"/>
    </reaction>
</comment>
<comment type="function">
    <text evidence="4">Catalyzes the interconversion between ADP-D-glycero-beta-D-manno-heptose and ADP-L-glycero-beta-D-manno-heptose via an epimerization at carbon 6 of the heptose.</text>
</comment>
<name>A0A1W6N662_9PROT</name>
<feature type="binding site" evidence="4">
    <location>
        <position position="175"/>
    </location>
    <ligand>
        <name>substrate</name>
    </ligand>
</feature>
<feature type="binding site" evidence="4">
    <location>
        <position position="286"/>
    </location>
    <ligand>
        <name>substrate</name>
    </ligand>
</feature>
<keyword evidence="3 4" id="KW-0119">Carbohydrate metabolism</keyword>
<dbReference type="GO" id="GO:0050661">
    <property type="term" value="F:NADP binding"/>
    <property type="evidence" value="ECO:0007669"/>
    <property type="project" value="InterPro"/>
</dbReference>
<comment type="similarity">
    <text evidence="4">Belongs to the NAD(P)-dependent epimerase/dehydratase family. HldD subfamily.</text>
</comment>
<dbReference type="EC" id="5.1.3.20" evidence="4"/>
<evidence type="ECO:0000256" key="1">
    <source>
        <dbReference type="ARBA" id="ARBA00022857"/>
    </source>
</evidence>
<dbReference type="HAMAP" id="MF_01601">
    <property type="entry name" value="Heptose_epimerase"/>
    <property type="match status" value="1"/>
</dbReference>
<feature type="domain" description="NAD-dependent epimerase/dehydratase" evidence="5">
    <location>
        <begin position="2"/>
        <end position="249"/>
    </location>
</feature>
<dbReference type="GO" id="GO:0097171">
    <property type="term" value="P:ADP-L-glycero-beta-D-manno-heptose biosynthetic process"/>
    <property type="evidence" value="ECO:0007669"/>
    <property type="project" value="UniProtKB-UniPathway"/>
</dbReference>
<keyword evidence="7" id="KW-1185">Reference proteome</keyword>
<evidence type="ECO:0000256" key="2">
    <source>
        <dbReference type="ARBA" id="ARBA00023235"/>
    </source>
</evidence>
<comment type="cofactor">
    <cofactor evidence="4">
        <name>NADP(+)</name>
        <dbReference type="ChEBI" id="CHEBI:58349"/>
    </cofactor>
    <text evidence="4">Binds 1 NADP(+) per subunit.</text>
</comment>
<gene>
    <name evidence="4" type="primary">hldD</name>
    <name evidence="6" type="ORF">GQ61_08840</name>
</gene>
<dbReference type="GO" id="GO:0005975">
    <property type="term" value="P:carbohydrate metabolic process"/>
    <property type="evidence" value="ECO:0007669"/>
    <property type="project" value="UniProtKB-UniRule"/>
</dbReference>
<feature type="active site" description="Proton acceptor" evidence="4">
    <location>
        <position position="184"/>
    </location>
</feature>
<sequence>MIIVTGGAGFIGSNLVAALDHSQKHPIIVCDVLGQDEKWQNLKRHNIADLIPPQELFVFLEKNVRSVKAVFHMGAISTTTERDADLIMTNNFKLSMQLLEWCSQNAKRLIYASSAATYGDGNQGFEDHVSSEALANLVPLNAYAWSKHLFDRRLISMHDHSVKLPPQWVGLKFFNVYGPNEYHKGSQKSVVNHLYHTIQKGESAKLFKSYKPEYPDGGQQRDFVWIDDCINVMLWLLEKPEVSGIFNVGSGRARSFDDLARAVFTALDKTPQITYVDMPEGLAEKYQYFTEASTSKLKSAGYQKPFTSLEEGVKQYVQGFLMQHDPYR</sequence>
<dbReference type="GO" id="GO:0008712">
    <property type="term" value="F:ADP-glyceromanno-heptose 6-epimerase activity"/>
    <property type="evidence" value="ECO:0007669"/>
    <property type="project" value="UniProtKB-UniRule"/>
</dbReference>
<dbReference type="PANTHER" id="PTHR43103:SF3">
    <property type="entry name" value="ADP-L-GLYCERO-D-MANNO-HEPTOSE-6-EPIMERASE"/>
    <property type="match status" value="1"/>
</dbReference>
<evidence type="ECO:0000313" key="6">
    <source>
        <dbReference type="EMBL" id="ARN85375.1"/>
    </source>
</evidence>
<comment type="caution">
    <text evidence="4">Lacks conserved residue(s) required for the propagation of feature annotation.</text>
</comment>
<dbReference type="Pfam" id="PF01370">
    <property type="entry name" value="Epimerase"/>
    <property type="match status" value="1"/>
</dbReference>
<comment type="subunit">
    <text evidence="4">Homopentamer.</text>
</comment>
<dbReference type="SUPFAM" id="SSF51735">
    <property type="entry name" value="NAD(P)-binding Rossmann-fold domains"/>
    <property type="match status" value="1"/>
</dbReference>
<feature type="binding site" evidence="4">
    <location>
        <begin position="73"/>
        <end position="77"/>
    </location>
    <ligand>
        <name>NADP(+)</name>
        <dbReference type="ChEBI" id="CHEBI:58349"/>
    </ligand>
</feature>
<feature type="binding site" evidence="4">
    <location>
        <begin position="207"/>
        <end position="210"/>
    </location>
    <ligand>
        <name>substrate</name>
    </ligand>
</feature>
<organism evidence="6 7">
    <name type="scientific">Candidatus Nucleicultrix amoebiphila FS5</name>
    <dbReference type="NCBI Taxonomy" id="1414854"/>
    <lineage>
        <taxon>Bacteria</taxon>
        <taxon>Pseudomonadati</taxon>
        <taxon>Pseudomonadota</taxon>
        <taxon>Alphaproteobacteria</taxon>
        <taxon>Holosporales</taxon>
        <taxon>Candidatus Nucleicultricaceae</taxon>
        <taxon>Candidatus Nucleicultrix</taxon>
    </lineage>
</organism>
<feature type="binding site" evidence="4">
    <location>
        <position position="186"/>
    </location>
    <ligand>
        <name>substrate</name>
    </ligand>
</feature>
<feature type="binding site" evidence="4">
    <location>
        <position position="193"/>
    </location>
    <ligand>
        <name>substrate</name>
    </ligand>
</feature>
<reference evidence="6 7" key="1">
    <citation type="submission" date="2014-06" db="EMBL/GenBank/DDBJ databases">
        <title>The genome of the endonuclear symbiont Nucleicultrix amoebiphila.</title>
        <authorList>
            <person name="Schulz F."/>
            <person name="Horn M."/>
        </authorList>
    </citation>
    <scope>NUCLEOTIDE SEQUENCE [LARGE SCALE GENOMIC DNA]</scope>
    <source>
        <strain evidence="6 7">FS5</strain>
    </source>
</reference>
<dbReference type="CDD" id="cd05248">
    <property type="entry name" value="ADP_GME_SDR_e"/>
    <property type="match status" value="1"/>
</dbReference>
<dbReference type="OrthoDB" id="9801785at2"/>
<dbReference type="RefSeq" id="WP_085784935.1">
    <property type="nucleotide sequence ID" value="NZ_CP008743.1"/>
</dbReference>
<dbReference type="NCBIfam" id="TIGR02197">
    <property type="entry name" value="heptose_epim"/>
    <property type="match status" value="1"/>
</dbReference>
<accession>A0A1W6N662</accession>
<dbReference type="PANTHER" id="PTHR43103">
    <property type="entry name" value="NUCLEOSIDE-DIPHOSPHATE-SUGAR EPIMERASE"/>
    <property type="match status" value="1"/>
</dbReference>
<evidence type="ECO:0000259" key="5">
    <source>
        <dbReference type="Pfam" id="PF01370"/>
    </source>
</evidence>
<dbReference type="InterPro" id="IPR011912">
    <property type="entry name" value="Heptose_epim"/>
</dbReference>
<evidence type="ECO:0000313" key="7">
    <source>
        <dbReference type="Proteomes" id="UP000237351"/>
    </source>
</evidence>
<comment type="pathway">
    <text evidence="4">Nucleotide-sugar biosynthesis; ADP-L-glycero-beta-D-manno-heptose biosynthesis; ADP-L-glycero-beta-D-manno-heptose from D-glycero-beta-D-manno-heptose 7-phosphate: step 4/4.</text>
</comment>
<dbReference type="InterPro" id="IPR036291">
    <property type="entry name" value="NAD(P)-bd_dom_sf"/>
</dbReference>
<proteinExistence type="inferred from homology"/>
<feature type="binding site" evidence="4">
    <location>
        <position position="176"/>
    </location>
    <ligand>
        <name>NADP(+)</name>
        <dbReference type="ChEBI" id="CHEBI:58349"/>
    </ligand>
</feature>
<dbReference type="STRING" id="1414854.GQ61_08840"/>
<feature type="active site" description="Proton acceptor" evidence="4">
    <location>
        <position position="143"/>
    </location>
</feature>
<dbReference type="Proteomes" id="UP000237351">
    <property type="component" value="Chromosome"/>
</dbReference>
<feature type="binding site" evidence="4">
    <location>
        <begin position="31"/>
        <end position="32"/>
    </location>
    <ligand>
        <name>NADP(+)</name>
        <dbReference type="ChEBI" id="CHEBI:58349"/>
    </ligand>
</feature>
<dbReference type="EMBL" id="CP008743">
    <property type="protein sequence ID" value="ARN85375.1"/>
    <property type="molecule type" value="Genomic_DNA"/>
</dbReference>
<dbReference type="AlphaFoldDB" id="A0A1W6N662"/>
<keyword evidence="1 4" id="KW-0521">NADP</keyword>
<feature type="binding site" evidence="4">
    <location>
        <position position="221"/>
    </location>
    <ligand>
        <name>substrate</name>
    </ligand>
</feature>
<feature type="binding site" evidence="4">
    <location>
        <begin position="10"/>
        <end position="11"/>
    </location>
    <ligand>
        <name>NADP(+)</name>
        <dbReference type="ChEBI" id="CHEBI:58349"/>
    </ligand>
</feature>
<dbReference type="Gene3D" id="3.40.50.720">
    <property type="entry name" value="NAD(P)-binding Rossmann-like Domain"/>
    <property type="match status" value="1"/>
</dbReference>
<keyword evidence="2 4" id="KW-0413">Isomerase</keyword>
<dbReference type="UniPathway" id="UPA00356">
    <property type="reaction ID" value="UER00440"/>
</dbReference>
<feature type="binding site" evidence="4">
    <location>
        <position position="184"/>
    </location>
    <ligand>
        <name>NADP(+)</name>
        <dbReference type="ChEBI" id="CHEBI:58349"/>
    </ligand>
</feature>
<feature type="binding site" evidence="4">
    <location>
        <position position="147"/>
    </location>
    <ligand>
        <name>NADP(+)</name>
        <dbReference type="ChEBI" id="CHEBI:58349"/>
    </ligand>
</feature>